<comment type="caution">
    <text evidence="1">The sequence shown here is derived from an EMBL/GenBank/DDBJ whole genome shotgun (WGS) entry which is preliminary data.</text>
</comment>
<sequence length="54" mass="6317">MNEEYEKVKRLGDRLAEVDSLIDWGAFRMRRKARLIHPCPAFGRTSPIEDRTQG</sequence>
<protein>
    <submittedName>
        <fullName evidence="1">Uncharacterized protein</fullName>
    </submittedName>
</protein>
<proteinExistence type="predicted"/>
<dbReference type="Proteomes" id="UP000185779">
    <property type="component" value="Unassembled WGS sequence"/>
</dbReference>
<evidence type="ECO:0000313" key="2">
    <source>
        <dbReference type="EMBL" id="OFV66238.1"/>
    </source>
</evidence>
<name>A0A1F2P4X8_9EURY</name>
<keyword evidence="3" id="KW-1185">Reference proteome</keyword>
<reference evidence="1 3" key="1">
    <citation type="submission" date="2016-05" db="EMBL/GenBank/DDBJ databases">
        <title>Microbial consortia oxidize butane by reversing methanogenesis.</title>
        <authorList>
            <person name="Laso-Perez R."/>
            <person name="Richter M."/>
            <person name="Wegener G."/>
            <person name="Musat F."/>
        </authorList>
    </citation>
    <scope>NUCLEOTIDE SEQUENCE [LARGE SCALE GENOMIC DNA]</scope>
    <source>
        <strain evidence="1">BOX1</strain>
    </source>
</reference>
<evidence type="ECO:0000313" key="3">
    <source>
        <dbReference type="Proteomes" id="UP000185779"/>
    </source>
</evidence>
<dbReference type="AlphaFoldDB" id="A0A1F2P4X8"/>
<dbReference type="STRING" id="1839936.SBU_000765"/>
<dbReference type="EMBL" id="LYOR01000003">
    <property type="protein sequence ID" value="OFV66238.1"/>
    <property type="molecule type" value="Genomic_DNA"/>
</dbReference>
<gene>
    <name evidence="1" type="ORF">SBU_000765</name>
    <name evidence="2" type="ORF">SBU_000780</name>
</gene>
<evidence type="ECO:0000313" key="1">
    <source>
        <dbReference type="EMBL" id="OFV66223.1"/>
    </source>
</evidence>
<accession>A0A1F2P4X8</accession>
<dbReference type="EMBL" id="LYOR01000003">
    <property type="protein sequence ID" value="OFV66223.1"/>
    <property type="molecule type" value="Genomic_DNA"/>
</dbReference>
<organism evidence="1 3">
    <name type="scientific">Candidatus Syntropharchaeum butanivorans</name>
    <dbReference type="NCBI Taxonomy" id="1839936"/>
    <lineage>
        <taxon>Archaea</taxon>
        <taxon>Methanobacteriati</taxon>
        <taxon>Methanobacteriota</taxon>
        <taxon>Stenosarchaea group</taxon>
        <taxon>Methanomicrobia</taxon>
        <taxon>Methanosarcinales</taxon>
        <taxon>ANME-2 cluster</taxon>
        <taxon>Candidatus Syntropharchaeum</taxon>
    </lineage>
</organism>